<evidence type="ECO:0000256" key="1">
    <source>
        <dbReference type="SAM" id="Phobius"/>
    </source>
</evidence>
<dbReference type="EMBL" id="JBHSJG010000005">
    <property type="protein sequence ID" value="MFC4986585.1"/>
    <property type="molecule type" value="Genomic_DNA"/>
</dbReference>
<keyword evidence="1" id="KW-0812">Transmembrane</keyword>
<organism evidence="2 3">
    <name type="scientific">Saliphagus infecundisoli</name>
    <dbReference type="NCBI Taxonomy" id="1849069"/>
    <lineage>
        <taxon>Archaea</taxon>
        <taxon>Methanobacteriati</taxon>
        <taxon>Methanobacteriota</taxon>
        <taxon>Stenosarchaea group</taxon>
        <taxon>Halobacteria</taxon>
        <taxon>Halobacteriales</taxon>
        <taxon>Natrialbaceae</taxon>
        <taxon>Saliphagus</taxon>
    </lineage>
</organism>
<feature type="transmembrane region" description="Helical" evidence="1">
    <location>
        <begin position="75"/>
        <end position="97"/>
    </location>
</feature>
<gene>
    <name evidence="2" type="ORF">ACFPFO_02085</name>
</gene>
<keyword evidence="1" id="KW-1133">Transmembrane helix</keyword>
<reference evidence="2 3" key="1">
    <citation type="journal article" date="2019" name="Int. J. Syst. Evol. Microbiol.">
        <title>The Global Catalogue of Microorganisms (GCM) 10K type strain sequencing project: providing services to taxonomists for standard genome sequencing and annotation.</title>
        <authorList>
            <consortium name="The Broad Institute Genomics Platform"/>
            <consortium name="The Broad Institute Genome Sequencing Center for Infectious Disease"/>
            <person name="Wu L."/>
            <person name="Ma J."/>
        </authorList>
    </citation>
    <scope>NUCLEOTIDE SEQUENCE [LARGE SCALE GENOMIC DNA]</scope>
    <source>
        <strain evidence="2 3">CGMCC 1.15824</strain>
    </source>
</reference>
<feature type="transmembrane region" description="Helical" evidence="1">
    <location>
        <begin position="117"/>
        <end position="134"/>
    </location>
</feature>
<keyword evidence="3" id="KW-1185">Reference proteome</keyword>
<feature type="transmembrane region" description="Helical" evidence="1">
    <location>
        <begin position="41"/>
        <end position="63"/>
    </location>
</feature>
<evidence type="ECO:0000313" key="3">
    <source>
        <dbReference type="Proteomes" id="UP001595925"/>
    </source>
</evidence>
<dbReference type="InterPro" id="IPR055970">
    <property type="entry name" value="DUF7548"/>
</dbReference>
<dbReference type="AlphaFoldDB" id="A0ABD5QA47"/>
<dbReference type="RefSeq" id="WP_114579462.1">
    <property type="nucleotide sequence ID" value="NZ_JAIVEF010000003.1"/>
</dbReference>
<proteinExistence type="predicted"/>
<sequence length="140" mass="14580">MRAQQRPPTAGIVACLCYLLAVVAPYLLLEGPAAAGLETYYGGYGIAGPQFLAALPLVGIVLFAAGRQARTRPDYAAGLTLVLGTVLTLLVLAWALAVPADVVASIGEATWLEYHRWLLAVCAAAVVAASAWYARVLGLV</sequence>
<dbReference type="Pfam" id="PF24416">
    <property type="entry name" value="DUF7548"/>
    <property type="match status" value="1"/>
</dbReference>
<accession>A0ABD5QA47</accession>
<comment type="caution">
    <text evidence="2">The sequence shown here is derived from an EMBL/GenBank/DDBJ whole genome shotgun (WGS) entry which is preliminary data.</text>
</comment>
<keyword evidence="1" id="KW-0472">Membrane</keyword>
<feature type="transmembrane region" description="Helical" evidence="1">
    <location>
        <begin position="12"/>
        <end position="29"/>
    </location>
</feature>
<evidence type="ECO:0000313" key="2">
    <source>
        <dbReference type="EMBL" id="MFC4986585.1"/>
    </source>
</evidence>
<name>A0ABD5QA47_9EURY</name>
<dbReference type="Proteomes" id="UP001595925">
    <property type="component" value="Unassembled WGS sequence"/>
</dbReference>
<protein>
    <submittedName>
        <fullName evidence="2">Uncharacterized protein</fullName>
    </submittedName>
</protein>